<evidence type="ECO:0000313" key="1">
    <source>
        <dbReference type="EMBL" id="ABE55550.1"/>
    </source>
</evidence>
<dbReference type="HOGENOM" id="CLU_1903766_0_0_6"/>
<dbReference type="KEGG" id="sdn:Sden_2270"/>
<dbReference type="STRING" id="318161.Sden_2270"/>
<dbReference type="Proteomes" id="UP000001982">
    <property type="component" value="Chromosome"/>
</dbReference>
<dbReference type="EMBL" id="CP000302">
    <property type="protein sequence ID" value="ABE55550.1"/>
    <property type="molecule type" value="Genomic_DNA"/>
</dbReference>
<dbReference type="OrthoDB" id="7860961at2"/>
<dbReference type="RefSeq" id="WP_011496701.1">
    <property type="nucleotide sequence ID" value="NC_007954.1"/>
</dbReference>
<gene>
    <name evidence="1" type="ordered locus">Sden_2270</name>
</gene>
<dbReference type="eggNOG" id="ENOG5032S75">
    <property type="taxonomic scope" value="Bacteria"/>
</dbReference>
<reference evidence="1 2" key="1">
    <citation type="submission" date="2006-03" db="EMBL/GenBank/DDBJ databases">
        <title>Complete sequence of Shewanella denitrificans OS217.</title>
        <authorList>
            <consortium name="US DOE Joint Genome Institute"/>
            <person name="Copeland A."/>
            <person name="Lucas S."/>
            <person name="Lapidus A."/>
            <person name="Barry K."/>
            <person name="Detter J.C."/>
            <person name="Glavina del Rio T."/>
            <person name="Hammon N."/>
            <person name="Israni S."/>
            <person name="Dalin E."/>
            <person name="Tice H."/>
            <person name="Pitluck S."/>
            <person name="Brettin T."/>
            <person name="Bruce D."/>
            <person name="Han C."/>
            <person name="Tapia R."/>
            <person name="Gilna P."/>
            <person name="Kiss H."/>
            <person name="Schmutz J."/>
            <person name="Larimer F."/>
            <person name="Land M."/>
            <person name="Hauser L."/>
            <person name="Kyrpides N."/>
            <person name="Lykidis A."/>
            <person name="Richardson P."/>
        </authorList>
    </citation>
    <scope>NUCLEOTIDE SEQUENCE [LARGE SCALE GENOMIC DNA]</scope>
    <source>
        <strain evidence="2">OS217 / ATCC BAA-1090 / DSM 15013</strain>
    </source>
</reference>
<organism evidence="1 2">
    <name type="scientific">Shewanella denitrificans (strain OS217 / ATCC BAA-1090 / DSM 15013)</name>
    <dbReference type="NCBI Taxonomy" id="318161"/>
    <lineage>
        <taxon>Bacteria</taxon>
        <taxon>Pseudomonadati</taxon>
        <taxon>Pseudomonadota</taxon>
        <taxon>Gammaproteobacteria</taxon>
        <taxon>Alteromonadales</taxon>
        <taxon>Shewanellaceae</taxon>
        <taxon>Shewanella</taxon>
    </lineage>
</organism>
<evidence type="ECO:0000313" key="2">
    <source>
        <dbReference type="Proteomes" id="UP000001982"/>
    </source>
</evidence>
<name>Q12LX6_SHEDO</name>
<accession>Q12LX6</accession>
<proteinExistence type="predicted"/>
<dbReference type="AlphaFoldDB" id="Q12LX6"/>
<sequence length="143" mass="16040">MNLTLALLGLSLHILIWEKLPDWGNWFNTIIKHLPKPLAYLYEAWRCPFCFGFWAALTLHGLTGLHTLPDLAFMSGSMTDNLGQGAIIIVWFLDALATATLIMLAQLCLNALAVPAIKGYQMTMEFRQSKNHDINAPENNLVE</sequence>
<protein>
    <submittedName>
        <fullName evidence="1">Uncharacterized protein</fullName>
    </submittedName>
</protein>
<keyword evidence="2" id="KW-1185">Reference proteome</keyword>